<keyword evidence="3" id="KW-0238">DNA-binding</keyword>
<dbReference type="InterPro" id="IPR050950">
    <property type="entry name" value="HTH-type_LysR_regulators"/>
</dbReference>
<dbReference type="InterPro" id="IPR005119">
    <property type="entry name" value="LysR_subst-bd"/>
</dbReference>
<gene>
    <name evidence="6" type="ORF">IAA61_02750</name>
</gene>
<dbReference type="SUPFAM" id="SSF53850">
    <property type="entry name" value="Periplasmic binding protein-like II"/>
    <property type="match status" value="1"/>
</dbReference>
<dbReference type="GO" id="GO:0005829">
    <property type="term" value="C:cytosol"/>
    <property type="evidence" value="ECO:0007669"/>
    <property type="project" value="TreeGrafter"/>
</dbReference>
<organism evidence="6 7">
    <name type="scientific">Candidatus Ornithomonoglobus merdipullorum</name>
    <dbReference type="NCBI Taxonomy" id="2840895"/>
    <lineage>
        <taxon>Bacteria</taxon>
        <taxon>Bacillati</taxon>
        <taxon>Bacillota</taxon>
        <taxon>Clostridia</taxon>
        <taxon>Candidatus Ornithomonoglobus</taxon>
    </lineage>
</organism>
<name>A0A9D1MAJ7_9FIRM</name>
<sequence length="299" mass="33480">MFINYDYYRIFYYVAKYGSFTQAANVLMENQSNITRIITNLETELGCELFVRTNKGATLTPEGEKLLVHVNAAAKELQLGEEEISAGKGLESGTITVSVSETALHGLLLKVLHKFTTAYPGIKIRILNFSTPQAISSLHSGIADLAIVTSPTGSAKPLQETRIKTFSELLVCGPEYSDMKYKRLRFEDLQSYQFICLGRDTKTFEFYNKLFSKEDLVLSPDMEAATTDQLLMMVKNNLGLGFLPDIIARPAIEAGEIQEVKFDDPIPKRYICILKNTENSLSAAAKEFEKTVLEERDSK</sequence>
<dbReference type="InterPro" id="IPR000847">
    <property type="entry name" value="LysR_HTH_N"/>
</dbReference>
<accession>A0A9D1MAJ7</accession>
<protein>
    <submittedName>
        <fullName evidence="6">LysR family transcriptional regulator</fullName>
    </submittedName>
</protein>
<dbReference type="GO" id="GO:0003700">
    <property type="term" value="F:DNA-binding transcription factor activity"/>
    <property type="evidence" value="ECO:0007669"/>
    <property type="project" value="InterPro"/>
</dbReference>
<dbReference type="PANTHER" id="PTHR30419:SF8">
    <property type="entry name" value="NITROGEN ASSIMILATION TRANSCRIPTIONAL ACTIVATOR-RELATED"/>
    <property type="match status" value="1"/>
</dbReference>
<dbReference type="SUPFAM" id="SSF46785">
    <property type="entry name" value="Winged helix' DNA-binding domain"/>
    <property type="match status" value="1"/>
</dbReference>
<evidence type="ECO:0000259" key="5">
    <source>
        <dbReference type="PROSITE" id="PS50931"/>
    </source>
</evidence>
<keyword evidence="4" id="KW-0804">Transcription</keyword>
<dbReference type="AlphaFoldDB" id="A0A9D1MAJ7"/>
<dbReference type="PANTHER" id="PTHR30419">
    <property type="entry name" value="HTH-TYPE TRANSCRIPTIONAL REGULATOR YBHD"/>
    <property type="match status" value="1"/>
</dbReference>
<evidence type="ECO:0000256" key="2">
    <source>
        <dbReference type="ARBA" id="ARBA00023015"/>
    </source>
</evidence>
<evidence type="ECO:0000313" key="6">
    <source>
        <dbReference type="EMBL" id="HIU56716.1"/>
    </source>
</evidence>
<evidence type="ECO:0000256" key="4">
    <source>
        <dbReference type="ARBA" id="ARBA00023163"/>
    </source>
</evidence>
<reference evidence="6" key="1">
    <citation type="submission" date="2020-10" db="EMBL/GenBank/DDBJ databases">
        <authorList>
            <person name="Gilroy R."/>
        </authorList>
    </citation>
    <scope>NUCLEOTIDE SEQUENCE</scope>
    <source>
        <strain evidence="6">USAMLcec3-3695</strain>
    </source>
</reference>
<evidence type="ECO:0000256" key="1">
    <source>
        <dbReference type="ARBA" id="ARBA00009437"/>
    </source>
</evidence>
<dbReference type="InterPro" id="IPR036390">
    <property type="entry name" value="WH_DNA-bd_sf"/>
</dbReference>
<dbReference type="Proteomes" id="UP000824109">
    <property type="component" value="Unassembled WGS sequence"/>
</dbReference>
<reference evidence="6" key="2">
    <citation type="journal article" date="2021" name="PeerJ">
        <title>Extensive microbial diversity within the chicken gut microbiome revealed by metagenomics and culture.</title>
        <authorList>
            <person name="Gilroy R."/>
            <person name="Ravi A."/>
            <person name="Getino M."/>
            <person name="Pursley I."/>
            <person name="Horton D.L."/>
            <person name="Alikhan N.F."/>
            <person name="Baker D."/>
            <person name="Gharbi K."/>
            <person name="Hall N."/>
            <person name="Watson M."/>
            <person name="Adriaenssens E.M."/>
            <person name="Foster-Nyarko E."/>
            <person name="Jarju S."/>
            <person name="Secka A."/>
            <person name="Antonio M."/>
            <person name="Oren A."/>
            <person name="Chaudhuri R.R."/>
            <person name="La Ragione R."/>
            <person name="Hildebrand F."/>
            <person name="Pallen M.J."/>
        </authorList>
    </citation>
    <scope>NUCLEOTIDE SEQUENCE</scope>
    <source>
        <strain evidence="6">USAMLcec3-3695</strain>
    </source>
</reference>
<evidence type="ECO:0000313" key="7">
    <source>
        <dbReference type="Proteomes" id="UP000824109"/>
    </source>
</evidence>
<dbReference type="PROSITE" id="PS50931">
    <property type="entry name" value="HTH_LYSR"/>
    <property type="match status" value="1"/>
</dbReference>
<dbReference type="Gene3D" id="1.10.10.10">
    <property type="entry name" value="Winged helix-like DNA-binding domain superfamily/Winged helix DNA-binding domain"/>
    <property type="match status" value="1"/>
</dbReference>
<dbReference type="Pfam" id="PF03466">
    <property type="entry name" value="LysR_substrate"/>
    <property type="match status" value="1"/>
</dbReference>
<comment type="similarity">
    <text evidence="1">Belongs to the LysR transcriptional regulatory family.</text>
</comment>
<dbReference type="Pfam" id="PF00126">
    <property type="entry name" value="HTH_1"/>
    <property type="match status" value="1"/>
</dbReference>
<comment type="caution">
    <text evidence="6">The sequence shown here is derived from an EMBL/GenBank/DDBJ whole genome shotgun (WGS) entry which is preliminary data.</text>
</comment>
<evidence type="ECO:0000256" key="3">
    <source>
        <dbReference type="ARBA" id="ARBA00023125"/>
    </source>
</evidence>
<keyword evidence="2" id="KW-0805">Transcription regulation</keyword>
<dbReference type="GO" id="GO:0003677">
    <property type="term" value="F:DNA binding"/>
    <property type="evidence" value="ECO:0007669"/>
    <property type="project" value="UniProtKB-KW"/>
</dbReference>
<dbReference type="CDD" id="cd05466">
    <property type="entry name" value="PBP2_LTTR_substrate"/>
    <property type="match status" value="1"/>
</dbReference>
<dbReference type="InterPro" id="IPR036388">
    <property type="entry name" value="WH-like_DNA-bd_sf"/>
</dbReference>
<feature type="domain" description="HTH lysR-type" evidence="5">
    <location>
        <begin position="3"/>
        <end position="60"/>
    </location>
</feature>
<dbReference type="Gene3D" id="3.40.190.290">
    <property type="match status" value="1"/>
</dbReference>
<proteinExistence type="inferred from homology"/>
<dbReference type="EMBL" id="DVNB01000027">
    <property type="protein sequence ID" value="HIU56716.1"/>
    <property type="molecule type" value="Genomic_DNA"/>
</dbReference>